<keyword evidence="1" id="KW-0472">Membrane</keyword>
<name>A0A3N4KTJ0_9PEZI</name>
<reference evidence="2 3" key="1">
    <citation type="journal article" date="2018" name="Nat. Ecol. Evol.">
        <title>Pezizomycetes genomes reveal the molecular basis of ectomycorrhizal truffle lifestyle.</title>
        <authorList>
            <person name="Murat C."/>
            <person name="Payen T."/>
            <person name="Noel B."/>
            <person name="Kuo A."/>
            <person name="Morin E."/>
            <person name="Chen J."/>
            <person name="Kohler A."/>
            <person name="Krizsan K."/>
            <person name="Balestrini R."/>
            <person name="Da Silva C."/>
            <person name="Montanini B."/>
            <person name="Hainaut M."/>
            <person name="Levati E."/>
            <person name="Barry K.W."/>
            <person name="Belfiori B."/>
            <person name="Cichocki N."/>
            <person name="Clum A."/>
            <person name="Dockter R.B."/>
            <person name="Fauchery L."/>
            <person name="Guy J."/>
            <person name="Iotti M."/>
            <person name="Le Tacon F."/>
            <person name="Lindquist E.A."/>
            <person name="Lipzen A."/>
            <person name="Malagnac F."/>
            <person name="Mello A."/>
            <person name="Molinier V."/>
            <person name="Miyauchi S."/>
            <person name="Poulain J."/>
            <person name="Riccioni C."/>
            <person name="Rubini A."/>
            <person name="Sitrit Y."/>
            <person name="Splivallo R."/>
            <person name="Traeger S."/>
            <person name="Wang M."/>
            <person name="Zifcakova L."/>
            <person name="Wipf D."/>
            <person name="Zambonelli A."/>
            <person name="Paolocci F."/>
            <person name="Nowrousian M."/>
            <person name="Ottonello S."/>
            <person name="Baldrian P."/>
            <person name="Spatafora J.W."/>
            <person name="Henrissat B."/>
            <person name="Nagy L.G."/>
            <person name="Aury J.M."/>
            <person name="Wincker P."/>
            <person name="Grigoriev I.V."/>
            <person name="Bonfante P."/>
            <person name="Martin F.M."/>
        </authorList>
    </citation>
    <scope>NUCLEOTIDE SEQUENCE [LARGE SCALE GENOMIC DNA]</scope>
    <source>
        <strain evidence="2 3">CCBAS932</strain>
    </source>
</reference>
<dbReference type="EMBL" id="ML119155">
    <property type="protein sequence ID" value="RPB09085.1"/>
    <property type="molecule type" value="Genomic_DNA"/>
</dbReference>
<sequence>MRPSLHIFTPFFSIIIMIIMMRPTKTPRGLAQSPTYLSHILDLIEHCIVMISTDYSLPNLLQDFLWPFITWASL</sequence>
<evidence type="ECO:0000256" key="1">
    <source>
        <dbReference type="SAM" id="Phobius"/>
    </source>
</evidence>
<keyword evidence="3" id="KW-1185">Reference proteome</keyword>
<feature type="transmembrane region" description="Helical" evidence="1">
    <location>
        <begin position="6"/>
        <end position="23"/>
    </location>
</feature>
<organism evidence="2 3">
    <name type="scientific">Morchella conica CCBAS932</name>
    <dbReference type="NCBI Taxonomy" id="1392247"/>
    <lineage>
        <taxon>Eukaryota</taxon>
        <taxon>Fungi</taxon>
        <taxon>Dikarya</taxon>
        <taxon>Ascomycota</taxon>
        <taxon>Pezizomycotina</taxon>
        <taxon>Pezizomycetes</taxon>
        <taxon>Pezizales</taxon>
        <taxon>Morchellaceae</taxon>
        <taxon>Morchella</taxon>
    </lineage>
</organism>
<keyword evidence="1" id="KW-1133">Transmembrane helix</keyword>
<evidence type="ECO:0000313" key="2">
    <source>
        <dbReference type="EMBL" id="RPB09085.1"/>
    </source>
</evidence>
<dbReference type="InParanoid" id="A0A3N4KTJ0"/>
<proteinExistence type="predicted"/>
<protein>
    <submittedName>
        <fullName evidence="2">Uncharacterized protein</fullName>
    </submittedName>
</protein>
<dbReference type="Proteomes" id="UP000277580">
    <property type="component" value="Unassembled WGS sequence"/>
</dbReference>
<dbReference type="AlphaFoldDB" id="A0A3N4KTJ0"/>
<keyword evidence="1" id="KW-0812">Transmembrane</keyword>
<accession>A0A3N4KTJ0</accession>
<evidence type="ECO:0000313" key="3">
    <source>
        <dbReference type="Proteomes" id="UP000277580"/>
    </source>
</evidence>
<gene>
    <name evidence="2" type="ORF">P167DRAFT_322619</name>
</gene>